<evidence type="ECO:0000313" key="4">
    <source>
        <dbReference type="Proteomes" id="UP000054911"/>
    </source>
</evidence>
<feature type="transmembrane region" description="Helical" evidence="2">
    <location>
        <begin position="65"/>
        <end position="88"/>
    </location>
</feature>
<feature type="transmembrane region" description="Helical" evidence="2">
    <location>
        <begin position="126"/>
        <end position="149"/>
    </location>
</feature>
<keyword evidence="2" id="KW-0472">Membrane</keyword>
<keyword evidence="4" id="KW-1185">Reference proteome</keyword>
<feature type="compositionally biased region" description="Basic and acidic residues" evidence="1">
    <location>
        <begin position="19"/>
        <end position="46"/>
    </location>
</feature>
<evidence type="ECO:0000256" key="2">
    <source>
        <dbReference type="SAM" id="Phobius"/>
    </source>
</evidence>
<evidence type="ECO:0000313" key="3">
    <source>
        <dbReference type="EMBL" id="SAK80132.1"/>
    </source>
</evidence>
<dbReference type="RefSeq" id="WP_061177384.1">
    <property type="nucleotide sequence ID" value="NZ_FCOE02000019.1"/>
</dbReference>
<feature type="region of interest" description="Disordered" evidence="1">
    <location>
        <begin position="1"/>
        <end position="55"/>
    </location>
</feature>
<keyword evidence="2" id="KW-1133">Transmembrane helix</keyword>
<evidence type="ECO:0000256" key="1">
    <source>
        <dbReference type="SAM" id="MobiDB-lite"/>
    </source>
</evidence>
<protein>
    <submittedName>
        <fullName evidence="3">Uncharacterized protein</fullName>
    </submittedName>
</protein>
<dbReference type="Proteomes" id="UP000054911">
    <property type="component" value="Unassembled WGS sequence"/>
</dbReference>
<feature type="transmembrane region" description="Helical" evidence="2">
    <location>
        <begin position="95"/>
        <end position="114"/>
    </location>
</feature>
<organism evidence="3 4">
    <name type="scientific">Caballeronia pedi</name>
    <dbReference type="NCBI Taxonomy" id="1777141"/>
    <lineage>
        <taxon>Bacteria</taxon>
        <taxon>Pseudomonadati</taxon>
        <taxon>Pseudomonadota</taxon>
        <taxon>Betaproteobacteria</taxon>
        <taxon>Burkholderiales</taxon>
        <taxon>Burkholderiaceae</taxon>
        <taxon>Caballeronia</taxon>
    </lineage>
</organism>
<gene>
    <name evidence="3" type="ORF">AWB80_05017</name>
</gene>
<comment type="caution">
    <text evidence="3">The sequence shown here is derived from an EMBL/GenBank/DDBJ whole genome shotgun (WGS) entry which is preliminary data.</text>
</comment>
<keyword evidence="2" id="KW-0812">Transmembrane</keyword>
<proteinExistence type="predicted"/>
<accession>A0A158CCX0</accession>
<reference evidence="3" key="1">
    <citation type="submission" date="2016-01" db="EMBL/GenBank/DDBJ databases">
        <authorList>
            <person name="Peeters C."/>
        </authorList>
    </citation>
    <scope>NUCLEOTIDE SEQUENCE [LARGE SCALE GENOMIC DNA]</scope>
    <source>
        <strain evidence="3">LMG 29323</strain>
    </source>
</reference>
<dbReference type="STRING" id="1777141.AWB80_05017"/>
<sequence>MSDDLSGPKGGATQPKDAAALKKASDASKDQKNLSDEQHGDREAPAKRSAPPGRRPNVLMQFSDIWHAFVHTVIGSAEFALIAFGALILHGFTHVLVHFGLIDGVAWRTLVFAPTLRELIALVGDAAVYCVLKTGEIFLLLLDLAILIVKTARQLKK</sequence>
<dbReference type="AlphaFoldDB" id="A0A158CCX0"/>
<name>A0A158CCX0_9BURK</name>
<dbReference type="EMBL" id="FCOE02000019">
    <property type="protein sequence ID" value="SAK80132.1"/>
    <property type="molecule type" value="Genomic_DNA"/>
</dbReference>